<keyword evidence="4" id="KW-1185">Reference proteome</keyword>
<dbReference type="PROSITE" id="PS51737">
    <property type="entry name" value="RECOMBINASE_DNA_BIND"/>
    <property type="match status" value="1"/>
</dbReference>
<dbReference type="InterPro" id="IPR038109">
    <property type="entry name" value="DNA_bind_recomb_sf"/>
</dbReference>
<feature type="domain" description="Resolvase/invertase-type recombinase catalytic" evidence="1">
    <location>
        <begin position="2"/>
        <end position="150"/>
    </location>
</feature>
<dbReference type="Gene3D" id="3.40.50.1390">
    <property type="entry name" value="Resolvase, N-terminal catalytic domain"/>
    <property type="match status" value="1"/>
</dbReference>
<name>A0ABM7TBC0_9CLOT</name>
<dbReference type="PANTHER" id="PTHR30461">
    <property type="entry name" value="DNA-INVERTASE FROM LAMBDOID PROPHAGE"/>
    <property type="match status" value="1"/>
</dbReference>
<feature type="domain" description="Recombinase" evidence="2">
    <location>
        <begin position="158"/>
        <end position="321"/>
    </location>
</feature>
<dbReference type="InterPro" id="IPR025827">
    <property type="entry name" value="Zn_ribbon_recom_dom"/>
</dbReference>
<sequence length="543" mass="62144">MKVAIYSRKSKFTGKGESIENQVQMCKDYLFNQNRNKSFEFLIYEDEGFSGGNTNRPEFQRLMSDVALKKFDILICYRLDRISRNVADFSSTLETLQIYNVDFVSIREQFDTSSPMGRAMIYIASVFAQLERETIAERVRDNMLELAKSGRWLGGTPPLGYKSKTVSYFDENMTERSMVKLASDDEELKIVKLIFDKYLELKSLSNVEAYMLEHYYKTRNGLDFRKSSLRSILTNPVYAKSSEEIFDYLSSQGMMLCGTPDGIHGFLTYNKLKTIYFKNGNHGREFRDTSDWIVAIAKHKGIINSSDWLDVQKIYAGNSDKFTVSARSHNALLTGIIKCAKCGSPMRIMHGPVSKKTGTKLFYYVCTMKKDSKGTRCDNPNGKVEQIDPVVIDAIKDLYKNKEVFLNDLINRTKQKRKIVECDKQEGTLNILIKQKESQIDNLLNKLSLDPDLGDLIIPKVKELKMELSVLKGDLQKSNTAISHLDNEERNLSFIKLLLDKCSIIDTLSHDETKELIRGLTYSITWDGDIGDFNFYFVGSNHA</sequence>
<dbReference type="Pfam" id="PF07508">
    <property type="entry name" value="Recombinase"/>
    <property type="match status" value="1"/>
</dbReference>
<dbReference type="Pfam" id="PF13408">
    <property type="entry name" value="Zn_ribbon_recom"/>
    <property type="match status" value="1"/>
</dbReference>
<dbReference type="InterPro" id="IPR006119">
    <property type="entry name" value="Resolv_N"/>
</dbReference>
<dbReference type="InterPro" id="IPR036162">
    <property type="entry name" value="Resolvase-like_N_sf"/>
</dbReference>
<dbReference type="Pfam" id="PF00239">
    <property type="entry name" value="Resolvase"/>
    <property type="match status" value="1"/>
</dbReference>
<organism evidence="3 4">
    <name type="scientific">Clostridium gelidum</name>
    <dbReference type="NCBI Taxonomy" id="704125"/>
    <lineage>
        <taxon>Bacteria</taxon>
        <taxon>Bacillati</taxon>
        <taxon>Bacillota</taxon>
        <taxon>Clostridia</taxon>
        <taxon>Eubacteriales</taxon>
        <taxon>Clostridiaceae</taxon>
        <taxon>Clostridium</taxon>
    </lineage>
</organism>
<dbReference type="SUPFAM" id="SSF53041">
    <property type="entry name" value="Resolvase-like"/>
    <property type="match status" value="1"/>
</dbReference>
<evidence type="ECO:0000313" key="4">
    <source>
        <dbReference type="Proteomes" id="UP000824633"/>
    </source>
</evidence>
<dbReference type="RefSeq" id="WP_224034734.1">
    <property type="nucleotide sequence ID" value="NZ_AP024849.1"/>
</dbReference>
<dbReference type="SMART" id="SM00857">
    <property type="entry name" value="Resolvase"/>
    <property type="match status" value="1"/>
</dbReference>
<evidence type="ECO:0000259" key="2">
    <source>
        <dbReference type="PROSITE" id="PS51737"/>
    </source>
</evidence>
<dbReference type="InterPro" id="IPR050639">
    <property type="entry name" value="SSR_resolvase"/>
</dbReference>
<evidence type="ECO:0000313" key="3">
    <source>
        <dbReference type="EMBL" id="BCZ48475.1"/>
    </source>
</evidence>
<dbReference type="Gene3D" id="3.90.1750.20">
    <property type="entry name" value="Putative Large Serine Recombinase, Chain B, Domain 2"/>
    <property type="match status" value="2"/>
</dbReference>
<dbReference type="EMBL" id="AP024849">
    <property type="protein sequence ID" value="BCZ48475.1"/>
    <property type="molecule type" value="Genomic_DNA"/>
</dbReference>
<reference evidence="4" key="1">
    <citation type="submission" date="2021-07" db="EMBL/GenBank/DDBJ databases">
        <title>Complete genome sequencing of a Clostridium isolate.</title>
        <authorList>
            <person name="Ueki A."/>
            <person name="Tonouchi A."/>
        </authorList>
    </citation>
    <scope>NUCLEOTIDE SEQUENCE [LARGE SCALE GENOMIC DNA]</scope>
    <source>
        <strain evidence="4">C5S11</strain>
    </source>
</reference>
<dbReference type="PANTHER" id="PTHR30461:SF23">
    <property type="entry name" value="DNA RECOMBINASE-RELATED"/>
    <property type="match status" value="1"/>
</dbReference>
<protein>
    <submittedName>
        <fullName evidence="3">Recombinase</fullName>
    </submittedName>
</protein>
<dbReference type="Proteomes" id="UP000824633">
    <property type="component" value="Chromosome"/>
</dbReference>
<dbReference type="CDD" id="cd03768">
    <property type="entry name" value="SR_ResInv"/>
    <property type="match status" value="1"/>
</dbReference>
<dbReference type="InterPro" id="IPR011109">
    <property type="entry name" value="DNA_bind_recombinase_dom"/>
</dbReference>
<evidence type="ECO:0000259" key="1">
    <source>
        <dbReference type="PROSITE" id="PS51736"/>
    </source>
</evidence>
<gene>
    <name evidence="3" type="ORF">psyc5s11_45420</name>
</gene>
<accession>A0ABM7TBC0</accession>
<proteinExistence type="predicted"/>
<dbReference type="PROSITE" id="PS51736">
    <property type="entry name" value="RECOMBINASES_3"/>
    <property type="match status" value="1"/>
</dbReference>